<dbReference type="PRINTS" id="PR00344">
    <property type="entry name" value="BCTRLSENSOR"/>
</dbReference>
<evidence type="ECO:0000256" key="5">
    <source>
        <dbReference type="SAM" id="Coils"/>
    </source>
</evidence>
<dbReference type="Pfam" id="PF00512">
    <property type="entry name" value="HisKA"/>
    <property type="match status" value="1"/>
</dbReference>
<dbReference type="SUPFAM" id="SSF47384">
    <property type="entry name" value="Homodimeric domain of signal transducing histidine kinase"/>
    <property type="match status" value="1"/>
</dbReference>
<feature type="transmembrane region" description="Helical" evidence="6">
    <location>
        <begin position="14"/>
        <end position="35"/>
    </location>
</feature>
<reference evidence="10" key="1">
    <citation type="submission" date="2016-10" db="EMBL/GenBank/DDBJ databases">
        <authorList>
            <person name="Varghese N."/>
            <person name="Submissions S."/>
        </authorList>
    </citation>
    <scope>NUCLEOTIDE SEQUENCE [LARGE SCALE GENOMIC DNA]</scope>
    <source>
        <strain evidence="10">KCTC 32247</strain>
    </source>
</reference>
<dbReference type="PANTHER" id="PTHR45339:SF3">
    <property type="entry name" value="HISTIDINE KINASE"/>
    <property type="match status" value="1"/>
</dbReference>
<evidence type="ECO:0000259" key="7">
    <source>
        <dbReference type="PROSITE" id="PS50109"/>
    </source>
</evidence>
<keyword evidence="3 4" id="KW-0597">Phosphoprotein</keyword>
<dbReference type="InterPro" id="IPR004358">
    <property type="entry name" value="Sig_transdc_His_kin-like_C"/>
</dbReference>
<dbReference type="InterPro" id="IPR003594">
    <property type="entry name" value="HATPase_dom"/>
</dbReference>
<dbReference type="OrthoDB" id="9797243at2"/>
<keyword evidence="6" id="KW-1133">Transmembrane helix</keyword>
<gene>
    <name evidence="9" type="ORF">SAMN05216221_0765</name>
</gene>
<dbReference type="SUPFAM" id="SSF52172">
    <property type="entry name" value="CheY-like"/>
    <property type="match status" value="1"/>
</dbReference>
<dbReference type="STRING" id="1392877.SAMN05216221_0765"/>
<evidence type="ECO:0000313" key="9">
    <source>
        <dbReference type="EMBL" id="SDR96708.1"/>
    </source>
</evidence>
<dbReference type="PANTHER" id="PTHR45339">
    <property type="entry name" value="HYBRID SIGNAL TRANSDUCTION HISTIDINE KINASE J"/>
    <property type="match status" value="1"/>
</dbReference>
<dbReference type="InterPro" id="IPR036097">
    <property type="entry name" value="HisK_dim/P_sf"/>
</dbReference>
<sequence>MDIPLKQRLSFRQASLTVVVAFALGALFSLIQVTLDYASEDQVINRDALALLEITQAPAQRALHNADRALAGELMQGLLESPAVMRAELLDAQGKPLASLARPPQVDGWRQRLSSLLFGERRSIERALPSQHARPAAGRQRLEIDTWSYGSRFLRRVGITLLVNFVSCLLLSLILLGLFYLLVTRPLTTLIEAIRQRNPLQTEQPPLPHPTGHQRDEIGLLVDVSNRQLALLDTEIAQRRAAEERLTRSLGELEERVRLRTRELENANRELLDANRELQQAQHTTLAMAQARSQFLASMSHEIRTPLNGLLGMLGLALDNPLPATVRQQLTIAHDSGRALVELLNGVLDLSKFEAGQLELEQTPFDLASLVEDIASLMSQNAAPGVELTCLIAPDLPGEVIGDPLRVRQIVSNLLSNALKFTRHGRVDVRLIANPDGILLEVRDTGIGIAREALSRIFQPFTQAEAGISRQYGGTGLGLTLTRRLCQAMHGTLEVESQPGLGSRFSVRLPLATHASATALPPLHGRVLALCSRRSGLHELLETWLPSWGLNYRRQDPDDGLAGSTPDILISDCPDCLVGLRPLSTAPILLVSAYGELLPEEQAQRLQPLEQMARPLPRAALYQALQRHLGAGTTPHDGQLPPPRSAPRILLVEDNPVNQLVVKGLLGRLGLGVAIARHGEEALKMLHQRDFDLVLMDCNLPLMDGYEATRQIRRESRWRGLPVIALTANVLPEERERCQRAGMNDYLSKPLRREELETMLERWLPKQPRQPD</sequence>
<dbReference type="AlphaFoldDB" id="A0A1H1NCP8"/>
<evidence type="ECO:0000313" key="10">
    <source>
        <dbReference type="Proteomes" id="UP000243359"/>
    </source>
</evidence>
<proteinExistence type="predicted"/>
<dbReference type="CDD" id="cd17546">
    <property type="entry name" value="REC_hyHK_CKI1_RcsC-like"/>
    <property type="match status" value="1"/>
</dbReference>
<feature type="coiled-coil region" evidence="5">
    <location>
        <begin position="250"/>
        <end position="284"/>
    </location>
</feature>
<dbReference type="InterPro" id="IPR011006">
    <property type="entry name" value="CheY-like_superfamily"/>
</dbReference>
<dbReference type="InterPro" id="IPR005467">
    <property type="entry name" value="His_kinase_dom"/>
</dbReference>
<evidence type="ECO:0000256" key="3">
    <source>
        <dbReference type="ARBA" id="ARBA00022553"/>
    </source>
</evidence>
<keyword evidence="6" id="KW-0472">Membrane</keyword>
<keyword evidence="10" id="KW-1185">Reference proteome</keyword>
<dbReference type="Pfam" id="PF00072">
    <property type="entry name" value="Response_reg"/>
    <property type="match status" value="1"/>
</dbReference>
<evidence type="ECO:0000259" key="8">
    <source>
        <dbReference type="PROSITE" id="PS50110"/>
    </source>
</evidence>
<feature type="domain" description="Histidine kinase" evidence="7">
    <location>
        <begin position="298"/>
        <end position="513"/>
    </location>
</feature>
<dbReference type="RefSeq" id="WP_090347690.1">
    <property type="nucleotide sequence ID" value="NZ_LT629751.1"/>
</dbReference>
<evidence type="ECO:0000256" key="6">
    <source>
        <dbReference type="SAM" id="Phobius"/>
    </source>
</evidence>
<evidence type="ECO:0000256" key="1">
    <source>
        <dbReference type="ARBA" id="ARBA00000085"/>
    </source>
</evidence>
<feature type="transmembrane region" description="Helical" evidence="6">
    <location>
        <begin position="161"/>
        <end position="183"/>
    </location>
</feature>
<dbReference type="EMBL" id="LT629751">
    <property type="protein sequence ID" value="SDR96708.1"/>
    <property type="molecule type" value="Genomic_DNA"/>
</dbReference>
<dbReference type="FunFam" id="3.30.565.10:FF:000078">
    <property type="entry name" value="Two-component sensor histidine kinase"/>
    <property type="match status" value="1"/>
</dbReference>
<dbReference type="Gene3D" id="3.40.50.2300">
    <property type="match status" value="1"/>
</dbReference>
<dbReference type="Proteomes" id="UP000243359">
    <property type="component" value="Chromosome I"/>
</dbReference>
<dbReference type="CDD" id="cd00082">
    <property type="entry name" value="HisKA"/>
    <property type="match status" value="1"/>
</dbReference>
<feature type="domain" description="Response regulatory" evidence="8">
    <location>
        <begin position="648"/>
        <end position="764"/>
    </location>
</feature>
<keyword evidence="5" id="KW-0175">Coiled coil</keyword>
<dbReference type="PROSITE" id="PS50110">
    <property type="entry name" value="RESPONSE_REGULATORY"/>
    <property type="match status" value="1"/>
</dbReference>
<name>A0A1H1NCP8_9PSED</name>
<dbReference type="Pfam" id="PF02518">
    <property type="entry name" value="HATPase_c"/>
    <property type="match status" value="1"/>
</dbReference>
<dbReference type="EC" id="2.7.13.3" evidence="2"/>
<evidence type="ECO:0000256" key="4">
    <source>
        <dbReference type="PROSITE-ProRule" id="PRU00169"/>
    </source>
</evidence>
<dbReference type="PROSITE" id="PS50109">
    <property type="entry name" value="HIS_KIN"/>
    <property type="match status" value="1"/>
</dbReference>
<dbReference type="Gene3D" id="3.30.565.10">
    <property type="entry name" value="Histidine kinase-like ATPase, C-terminal domain"/>
    <property type="match status" value="1"/>
</dbReference>
<dbReference type="InterPro" id="IPR003661">
    <property type="entry name" value="HisK_dim/P_dom"/>
</dbReference>
<evidence type="ECO:0000256" key="2">
    <source>
        <dbReference type="ARBA" id="ARBA00012438"/>
    </source>
</evidence>
<organism evidence="9 10">
    <name type="scientific">Pseudomonas oryzae</name>
    <dbReference type="NCBI Taxonomy" id="1392877"/>
    <lineage>
        <taxon>Bacteria</taxon>
        <taxon>Pseudomonadati</taxon>
        <taxon>Pseudomonadota</taxon>
        <taxon>Gammaproteobacteria</taxon>
        <taxon>Pseudomonadales</taxon>
        <taxon>Pseudomonadaceae</taxon>
        <taxon>Pseudomonas</taxon>
    </lineage>
</organism>
<accession>A0A1H1NCP8</accession>
<comment type="catalytic activity">
    <reaction evidence="1">
        <text>ATP + protein L-histidine = ADP + protein N-phospho-L-histidine.</text>
        <dbReference type="EC" id="2.7.13.3"/>
    </reaction>
</comment>
<keyword evidence="9" id="KW-0418">Kinase</keyword>
<dbReference type="Gene3D" id="1.10.287.130">
    <property type="match status" value="1"/>
</dbReference>
<dbReference type="SUPFAM" id="SSF55874">
    <property type="entry name" value="ATPase domain of HSP90 chaperone/DNA topoisomerase II/histidine kinase"/>
    <property type="match status" value="1"/>
</dbReference>
<dbReference type="GO" id="GO:0000155">
    <property type="term" value="F:phosphorelay sensor kinase activity"/>
    <property type="evidence" value="ECO:0007669"/>
    <property type="project" value="InterPro"/>
</dbReference>
<dbReference type="InterPro" id="IPR036890">
    <property type="entry name" value="HATPase_C_sf"/>
</dbReference>
<keyword evidence="9" id="KW-0808">Transferase</keyword>
<dbReference type="SMART" id="SM00448">
    <property type="entry name" value="REC"/>
    <property type="match status" value="1"/>
</dbReference>
<dbReference type="SMART" id="SM00388">
    <property type="entry name" value="HisKA"/>
    <property type="match status" value="1"/>
</dbReference>
<feature type="modified residue" description="4-aspartylphosphate" evidence="4">
    <location>
        <position position="697"/>
    </location>
</feature>
<dbReference type="SMART" id="SM00387">
    <property type="entry name" value="HATPase_c"/>
    <property type="match status" value="1"/>
</dbReference>
<keyword evidence="6" id="KW-0812">Transmembrane</keyword>
<dbReference type="InterPro" id="IPR001789">
    <property type="entry name" value="Sig_transdc_resp-reg_receiver"/>
</dbReference>
<protein>
    <recommendedName>
        <fullName evidence="2">histidine kinase</fullName>
        <ecNumber evidence="2">2.7.13.3</ecNumber>
    </recommendedName>
</protein>